<dbReference type="AlphaFoldDB" id="A0A192ZIF9"/>
<keyword evidence="8 12" id="KW-0143">Chaperone</keyword>
<dbReference type="GO" id="GO:0005832">
    <property type="term" value="C:chaperonin-containing T-complex"/>
    <property type="evidence" value="ECO:0007669"/>
    <property type="project" value="UniProtKB-ARBA"/>
</dbReference>
<gene>
    <name evidence="13" type="primary">cct-E</name>
</gene>
<dbReference type="PROSITE" id="PS00750">
    <property type="entry name" value="TCP1_1"/>
    <property type="match status" value="1"/>
</dbReference>
<comment type="similarity">
    <text evidence="2 12">Belongs to the TCP-1 chaperonin family.</text>
</comment>
<evidence type="ECO:0000256" key="6">
    <source>
        <dbReference type="ARBA" id="ARBA00022946"/>
    </source>
</evidence>
<dbReference type="GO" id="GO:0140662">
    <property type="term" value="F:ATP-dependent protein folding chaperone"/>
    <property type="evidence" value="ECO:0007669"/>
    <property type="project" value="InterPro"/>
</dbReference>
<dbReference type="SUPFAM" id="SSF52029">
    <property type="entry name" value="GroEL apical domain-like"/>
    <property type="match status" value="1"/>
</dbReference>
<dbReference type="Pfam" id="PF00118">
    <property type="entry name" value="Cpn60_TCP1"/>
    <property type="match status" value="1"/>
</dbReference>
<dbReference type="GO" id="GO:0016887">
    <property type="term" value="F:ATP hydrolysis activity"/>
    <property type="evidence" value="ECO:0007669"/>
    <property type="project" value="InterPro"/>
</dbReference>
<dbReference type="Gene3D" id="3.50.7.10">
    <property type="entry name" value="GroEL"/>
    <property type="match status" value="1"/>
</dbReference>
<comment type="subcellular location">
    <subcellularLocation>
        <location evidence="1">Cytoplasm</location>
    </subcellularLocation>
</comment>
<evidence type="ECO:0000256" key="2">
    <source>
        <dbReference type="ARBA" id="ARBA00008020"/>
    </source>
</evidence>
<name>A0A192ZIF9_9EUKA</name>
<evidence type="ECO:0000256" key="12">
    <source>
        <dbReference type="RuleBase" id="RU004187"/>
    </source>
</evidence>
<dbReference type="SUPFAM" id="SSF48592">
    <property type="entry name" value="GroEL equatorial domain-like"/>
    <property type="match status" value="1"/>
</dbReference>
<evidence type="ECO:0000256" key="11">
    <source>
        <dbReference type="ARBA" id="ARBA00033325"/>
    </source>
</evidence>
<dbReference type="SUPFAM" id="SSF54849">
    <property type="entry name" value="GroEL-intermediate domain like"/>
    <property type="match status" value="1"/>
</dbReference>
<keyword evidence="3" id="KW-0963">Cytoplasm</keyword>
<dbReference type="GO" id="GO:0051082">
    <property type="term" value="F:unfolded protein binding"/>
    <property type="evidence" value="ECO:0007669"/>
    <property type="project" value="InterPro"/>
</dbReference>
<keyword evidence="4 12" id="KW-0547">Nucleotide-binding</keyword>
<organism evidence="13">
    <name type="scientific">Stygiella incarcerata</name>
    <dbReference type="NCBI Taxonomy" id="1712417"/>
    <lineage>
        <taxon>Eukaryota</taxon>
        <taxon>Discoba</taxon>
        <taxon>Jakobida</taxon>
        <taxon>Andalucina</taxon>
        <taxon>Stygiellidae</taxon>
        <taxon>Stygiella</taxon>
    </lineage>
</organism>
<dbReference type="NCBIfam" id="NF041083">
    <property type="entry name" value="thermosome_beta"/>
    <property type="match status" value="1"/>
</dbReference>
<dbReference type="CDD" id="cd03339">
    <property type="entry name" value="TCP1_epsilon"/>
    <property type="match status" value="1"/>
</dbReference>
<accession>A0A192ZIF9</accession>
<dbReference type="Gene3D" id="1.10.560.10">
    <property type="entry name" value="GroEL-like equatorial domain"/>
    <property type="match status" value="1"/>
</dbReference>
<dbReference type="EMBL" id="KX235372">
    <property type="protein sequence ID" value="ANM86101.1"/>
    <property type="molecule type" value="mRNA"/>
</dbReference>
<dbReference type="InterPro" id="IPR012718">
    <property type="entry name" value="Chap_CCT_epsi"/>
</dbReference>
<evidence type="ECO:0000256" key="1">
    <source>
        <dbReference type="ARBA" id="ARBA00004496"/>
    </source>
</evidence>
<dbReference type="Gene3D" id="3.30.260.10">
    <property type="entry name" value="TCP-1-like chaperonin intermediate domain"/>
    <property type="match status" value="1"/>
</dbReference>
<keyword evidence="7" id="KW-0346">Stress response</keyword>
<dbReference type="NCBIfam" id="TIGR02343">
    <property type="entry name" value="chap_CCT_epsi"/>
    <property type="match status" value="1"/>
</dbReference>
<keyword evidence="6" id="KW-0809">Transit peptide</keyword>
<proteinExistence type="evidence at transcript level"/>
<dbReference type="InterPro" id="IPR027409">
    <property type="entry name" value="GroEL-like_apical_dom_sf"/>
</dbReference>
<dbReference type="PROSITE" id="PS00751">
    <property type="entry name" value="TCP1_2"/>
    <property type="match status" value="1"/>
</dbReference>
<evidence type="ECO:0000256" key="3">
    <source>
        <dbReference type="ARBA" id="ARBA00022490"/>
    </source>
</evidence>
<evidence type="ECO:0000313" key="13">
    <source>
        <dbReference type="EMBL" id="ANM86101.1"/>
    </source>
</evidence>
<evidence type="ECO:0000256" key="5">
    <source>
        <dbReference type="ARBA" id="ARBA00022840"/>
    </source>
</evidence>
<protein>
    <recommendedName>
        <fullName evidence="9">T-complex protein 1 subunit epsilon</fullName>
    </recommendedName>
    <alternativeName>
        <fullName evidence="11">CCT-epsilon</fullName>
    </alternativeName>
</protein>
<comment type="function">
    <text evidence="10">Implicated in mitochondrial protein import and macromolecular assembly. May facilitate the correct folding of imported proteins. May also prevent misfolding and promote the refolding and proper assembly of unfolded polypeptides generated under stress conditions in the mitochondrial matrix.</text>
</comment>
<dbReference type="FunFam" id="1.10.560.10:FF:000049">
    <property type="entry name" value="T-complex protein 1 subunitTheta, putative"/>
    <property type="match status" value="1"/>
</dbReference>
<dbReference type="InterPro" id="IPR053374">
    <property type="entry name" value="TCP-1_chaperonin"/>
</dbReference>
<dbReference type="FunFam" id="1.10.560.10:FF:000053">
    <property type="entry name" value="T-complex protein 1 subunit delta"/>
    <property type="match status" value="1"/>
</dbReference>
<keyword evidence="5 12" id="KW-0067">ATP-binding</keyword>
<dbReference type="InterPro" id="IPR027410">
    <property type="entry name" value="TCP-1-like_intermed_sf"/>
</dbReference>
<dbReference type="FunFam" id="3.50.7.10:FF:000003">
    <property type="entry name" value="T-complex protein 1 subunit epsilon"/>
    <property type="match status" value="1"/>
</dbReference>
<dbReference type="NCBIfam" id="NF041082">
    <property type="entry name" value="thermosome_alpha"/>
    <property type="match status" value="1"/>
</dbReference>
<reference evidence="13" key="1">
    <citation type="submission" date="2016-05" db="EMBL/GenBank/DDBJ databases">
        <title>Novel hydrogenosomes in the microaerophilic jakobid Stygiella incarcerata.</title>
        <authorList>
            <person name="Leger M.M."/>
            <person name="Eme L."/>
            <person name="Hug L.A."/>
            <person name="Roger A.J."/>
        </authorList>
    </citation>
    <scope>NUCLEOTIDE SEQUENCE</scope>
</reference>
<dbReference type="InterPro" id="IPR017998">
    <property type="entry name" value="Chaperone_TCP-1"/>
</dbReference>
<evidence type="ECO:0000256" key="10">
    <source>
        <dbReference type="ARBA" id="ARBA00025467"/>
    </source>
</evidence>
<dbReference type="PRINTS" id="PR00304">
    <property type="entry name" value="TCOMPLEXTCP1"/>
</dbReference>
<dbReference type="InterPro" id="IPR054827">
    <property type="entry name" value="thermosome_alpha"/>
</dbReference>
<dbReference type="GO" id="GO:0005524">
    <property type="term" value="F:ATP binding"/>
    <property type="evidence" value="ECO:0007669"/>
    <property type="project" value="UniProtKB-KW"/>
</dbReference>
<dbReference type="InterPro" id="IPR027413">
    <property type="entry name" value="GROEL-like_equatorial_sf"/>
</dbReference>
<evidence type="ECO:0000256" key="9">
    <source>
        <dbReference type="ARBA" id="ARBA00024086"/>
    </source>
</evidence>
<sequence length="537" mass="59207">MSLTFDEFGRPFIVIREQGKKKRVKGLDAVKANLLAARTVVNMLRTSLGPRGMDKMLTDPDGEVTVTNDGATILEKMQMENQIARLLVELSRSQDDEIGDGTTGVVVLAGALLEQAGTLLDKGIHPIRIADGYDRACEVAVERLEQISESIDVKGEGRDVLLRTAYSTLSSKIVNRDHKKMAEIAVEAVLSVADLDRKDVNLDLIKLDGEIGGRLEDTTLVHGIVLKKEFSHPQMPKAVHDAKIALLTCPFEAPKPKTKYHIDIDSKEKYDRLAKAEQEFFPEMIKLVKDSGANLVLCQWGFEDEANHLLYKNELPAVRWVGGVELELIALATHAHIVPRFQELSEEKLGRAGLVREVSLGTTKDRVLYIEQCANSRAVTIFVRGGNKMLIEEAKRSLHDALCIVRNLVRDGRIVYGGGSAEIACSIAVADQAEKVASIDQYGMRAFADALEAIPTTLAENSGFSAIEMMADIRAEQVKTGNPHLGVDCLSRGTWDMKTQSVFETLIGKQQQLRLATQVVKMILKIDDVIDARDAED</sequence>
<evidence type="ECO:0000256" key="4">
    <source>
        <dbReference type="ARBA" id="ARBA00022741"/>
    </source>
</evidence>
<evidence type="ECO:0000256" key="7">
    <source>
        <dbReference type="ARBA" id="ARBA00023016"/>
    </source>
</evidence>
<evidence type="ECO:0000256" key="8">
    <source>
        <dbReference type="ARBA" id="ARBA00023186"/>
    </source>
</evidence>
<dbReference type="InterPro" id="IPR002423">
    <property type="entry name" value="Cpn60/GroEL/TCP-1"/>
</dbReference>
<dbReference type="PROSITE" id="PS00995">
    <property type="entry name" value="TCP1_3"/>
    <property type="match status" value="1"/>
</dbReference>
<dbReference type="PANTHER" id="PTHR11353">
    <property type="entry name" value="CHAPERONIN"/>
    <property type="match status" value="1"/>
</dbReference>
<dbReference type="InterPro" id="IPR002194">
    <property type="entry name" value="Chaperonin_TCP-1_CS"/>
</dbReference>